<feature type="domain" description="PPIase FKBP-type" evidence="6">
    <location>
        <begin position="161"/>
        <end position="246"/>
    </location>
</feature>
<evidence type="ECO:0000256" key="4">
    <source>
        <dbReference type="ARBA" id="ARBA00023235"/>
    </source>
</evidence>
<dbReference type="InterPro" id="IPR046357">
    <property type="entry name" value="PPIase_dom_sf"/>
</dbReference>
<reference evidence="7" key="1">
    <citation type="submission" date="2021-05" db="EMBL/GenBank/DDBJ databases">
        <title>The genome of the haptophyte Pavlova lutheri (Diacronema luteri, Pavlovales) - a model for lipid biosynthesis in eukaryotic algae.</title>
        <authorList>
            <person name="Hulatt C.J."/>
            <person name="Posewitz M.C."/>
        </authorList>
    </citation>
    <scope>NUCLEOTIDE SEQUENCE</scope>
    <source>
        <strain evidence="7">NIVA-4/92</strain>
    </source>
</reference>
<evidence type="ECO:0000256" key="1">
    <source>
        <dbReference type="ARBA" id="ARBA00000971"/>
    </source>
</evidence>
<dbReference type="AlphaFoldDB" id="A0A8J5X3P1"/>
<dbReference type="GO" id="GO:0006457">
    <property type="term" value="P:protein folding"/>
    <property type="evidence" value="ECO:0007669"/>
    <property type="project" value="InterPro"/>
</dbReference>
<dbReference type="Pfam" id="PF01346">
    <property type="entry name" value="FKBP_N"/>
    <property type="match status" value="1"/>
</dbReference>
<dbReference type="SUPFAM" id="SSF54534">
    <property type="entry name" value="FKBP-like"/>
    <property type="match status" value="1"/>
</dbReference>
<proteinExistence type="predicted"/>
<evidence type="ECO:0000313" key="8">
    <source>
        <dbReference type="Proteomes" id="UP000751190"/>
    </source>
</evidence>
<keyword evidence="8" id="KW-1185">Reference proteome</keyword>
<dbReference type="InterPro" id="IPR001179">
    <property type="entry name" value="PPIase_FKBP_dom"/>
</dbReference>
<keyword evidence="4 5" id="KW-0413">Isomerase</keyword>
<dbReference type="Pfam" id="PF00254">
    <property type="entry name" value="FKBP_C"/>
    <property type="match status" value="1"/>
</dbReference>
<dbReference type="PANTHER" id="PTHR43811:SF19">
    <property type="entry name" value="39 KDA FK506-BINDING NUCLEAR PROTEIN"/>
    <property type="match status" value="1"/>
</dbReference>
<dbReference type="InterPro" id="IPR036944">
    <property type="entry name" value="PPIase_FKBP_N_sf"/>
</dbReference>
<gene>
    <name evidence="7" type="ORF">KFE25_004182</name>
</gene>
<keyword evidence="3 5" id="KW-0697">Rotamase</keyword>
<dbReference type="Gene3D" id="1.10.287.460">
    <property type="entry name" value="Peptidyl-prolyl cis-trans isomerase, FKBP-type, N-terminal domain"/>
    <property type="match status" value="1"/>
</dbReference>
<evidence type="ECO:0000313" key="7">
    <source>
        <dbReference type="EMBL" id="KAG8457546.1"/>
    </source>
</evidence>
<comment type="catalytic activity">
    <reaction evidence="1 5">
        <text>[protein]-peptidylproline (omega=180) = [protein]-peptidylproline (omega=0)</text>
        <dbReference type="Rhea" id="RHEA:16237"/>
        <dbReference type="Rhea" id="RHEA-COMP:10747"/>
        <dbReference type="Rhea" id="RHEA-COMP:10748"/>
        <dbReference type="ChEBI" id="CHEBI:83833"/>
        <dbReference type="ChEBI" id="CHEBI:83834"/>
        <dbReference type="EC" id="5.2.1.8"/>
    </reaction>
</comment>
<accession>A0A8J5X3P1</accession>
<evidence type="ECO:0000259" key="6">
    <source>
        <dbReference type="PROSITE" id="PS50059"/>
    </source>
</evidence>
<dbReference type="Gene3D" id="3.10.50.40">
    <property type="match status" value="1"/>
</dbReference>
<dbReference type="EMBL" id="JAGTXO010000068">
    <property type="protein sequence ID" value="KAG8457546.1"/>
    <property type="molecule type" value="Genomic_DNA"/>
</dbReference>
<protein>
    <recommendedName>
        <fullName evidence="2 5">peptidylprolyl isomerase</fullName>
        <ecNumber evidence="2 5">5.2.1.8</ecNumber>
    </recommendedName>
</protein>
<dbReference type="PANTHER" id="PTHR43811">
    <property type="entry name" value="FKBP-TYPE PEPTIDYL-PROLYL CIS-TRANS ISOMERASE FKPA"/>
    <property type="match status" value="1"/>
</dbReference>
<dbReference type="GO" id="GO:0003755">
    <property type="term" value="F:peptidyl-prolyl cis-trans isomerase activity"/>
    <property type="evidence" value="ECO:0007669"/>
    <property type="project" value="UniProtKB-KW"/>
</dbReference>
<dbReference type="PROSITE" id="PS50059">
    <property type="entry name" value="FKBP_PPIASE"/>
    <property type="match status" value="1"/>
</dbReference>
<evidence type="ECO:0000256" key="5">
    <source>
        <dbReference type="PROSITE-ProRule" id="PRU00277"/>
    </source>
</evidence>
<name>A0A8J5X3P1_DIALT</name>
<dbReference type="FunFam" id="3.10.50.40:FF:000006">
    <property type="entry name" value="Peptidyl-prolyl cis-trans isomerase"/>
    <property type="match status" value="1"/>
</dbReference>
<organism evidence="7 8">
    <name type="scientific">Diacronema lutheri</name>
    <name type="common">Unicellular marine alga</name>
    <name type="synonym">Monochrysis lutheri</name>
    <dbReference type="NCBI Taxonomy" id="2081491"/>
    <lineage>
        <taxon>Eukaryota</taxon>
        <taxon>Haptista</taxon>
        <taxon>Haptophyta</taxon>
        <taxon>Pavlovophyceae</taxon>
        <taxon>Pavlovales</taxon>
        <taxon>Pavlovaceae</taxon>
        <taxon>Diacronema</taxon>
    </lineage>
</organism>
<comment type="caution">
    <text evidence="7">The sequence shown here is derived from an EMBL/GenBank/DDBJ whole genome shotgun (WGS) entry which is preliminary data.</text>
</comment>
<dbReference type="Proteomes" id="UP000751190">
    <property type="component" value="Unassembled WGS sequence"/>
</dbReference>
<evidence type="ECO:0000256" key="2">
    <source>
        <dbReference type="ARBA" id="ARBA00013194"/>
    </source>
</evidence>
<dbReference type="OrthoDB" id="1902587at2759"/>
<dbReference type="EC" id="5.2.1.8" evidence="2 5"/>
<evidence type="ECO:0000256" key="3">
    <source>
        <dbReference type="ARBA" id="ARBA00023110"/>
    </source>
</evidence>
<dbReference type="InterPro" id="IPR000774">
    <property type="entry name" value="PPIase_FKBP_N"/>
</dbReference>
<sequence length="246" mass="25162">MAVATLALLVLSHANPMSRLAAGRSLLRVATSRASATRSFTHGIKASTPLPTEDSKALYALGANIGSQLGDLKCLEPAELDTVLGGVKEALLNNLQVDVGKYAQAAATLFTAKQQAGAAKMAAAGAEALVAAAAESGATKSITGLIYKEVVSGSGASPSATSTVRVHYEGRLVDGTVFDSSIARGEPIEFGLDRVIRGWTEGLQMMKPGGKAKLTIPSDLAYGDGGQGPIPAKATLIFDVELLAVL</sequence>
<dbReference type="OMA" id="MMECREK"/>